<dbReference type="GO" id="GO:0005737">
    <property type="term" value="C:cytoplasm"/>
    <property type="evidence" value="ECO:0007669"/>
    <property type="project" value="TreeGrafter"/>
</dbReference>
<dbReference type="InterPro" id="IPR040079">
    <property type="entry name" value="Glutathione_S-Trfase"/>
</dbReference>
<evidence type="ECO:0000259" key="4">
    <source>
        <dbReference type="PROSITE" id="PS50404"/>
    </source>
</evidence>
<dbReference type="GO" id="GO:0004364">
    <property type="term" value="F:glutathione transferase activity"/>
    <property type="evidence" value="ECO:0007669"/>
    <property type="project" value="UniProtKB-EC"/>
</dbReference>
<sequence>MVLKLYGNPISPCTKRVATVLHEKRVPFELITIDFTKGEHKRPAFVAAQPFGQVPYLDDDGFIVYESRAIARYVAAKYASQGTPLLPPPGDVRATARFEQAASVETSNFDAFASGLAYQKVFIPMRGGATNEAHVQYLAQTLATRLAGYEAILTKQKYLAGDVSQAALATLACLLNVRRRSPSRTCSTCRTVHSSRPSTTTTSRTLRSGRTSPGGGRTSPLVLPGRLCRRRLSLLSDFHVNEQNVTKMLLGLRTRA</sequence>
<protein>
    <recommendedName>
        <fullName evidence="1">glutathione transferase</fullName>
        <ecNumber evidence="1">2.5.1.18</ecNumber>
    </recommendedName>
</protein>
<dbReference type="SFLD" id="SFLDS00019">
    <property type="entry name" value="Glutathione_Transferase_(cytos"/>
    <property type="match status" value="1"/>
</dbReference>
<dbReference type="Proteomes" id="UP000703269">
    <property type="component" value="Unassembled WGS sequence"/>
</dbReference>
<evidence type="ECO:0000313" key="6">
    <source>
        <dbReference type="Proteomes" id="UP000703269"/>
    </source>
</evidence>
<dbReference type="InterPro" id="IPR004045">
    <property type="entry name" value="Glutathione_S-Trfase_N"/>
</dbReference>
<dbReference type="InterPro" id="IPR036282">
    <property type="entry name" value="Glutathione-S-Trfase_C_sf"/>
</dbReference>
<dbReference type="PROSITE" id="PS50404">
    <property type="entry name" value="GST_NTER"/>
    <property type="match status" value="1"/>
</dbReference>
<gene>
    <name evidence="5" type="ORF">PsYK624_060360</name>
</gene>
<dbReference type="GO" id="GO:0006749">
    <property type="term" value="P:glutathione metabolic process"/>
    <property type="evidence" value="ECO:0007669"/>
    <property type="project" value="TreeGrafter"/>
</dbReference>
<accession>A0A9P3G8T3</accession>
<proteinExistence type="predicted"/>
<dbReference type="SUPFAM" id="SSF52833">
    <property type="entry name" value="Thioredoxin-like"/>
    <property type="match status" value="1"/>
</dbReference>
<dbReference type="Gene3D" id="1.20.1050.10">
    <property type="match status" value="1"/>
</dbReference>
<feature type="region of interest" description="Disordered" evidence="3">
    <location>
        <begin position="188"/>
        <end position="221"/>
    </location>
</feature>
<dbReference type="Pfam" id="PF02798">
    <property type="entry name" value="GST_N"/>
    <property type="match status" value="1"/>
</dbReference>
<evidence type="ECO:0000256" key="2">
    <source>
        <dbReference type="ARBA" id="ARBA00022679"/>
    </source>
</evidence>
<dbReference type="SUPFAM" id="SSF47616">
    <property type="entry name" value="GST C-terminal domain-like"/>
    <property type="match status" value="1"/>
</dbReference>
<dbReference type="InterPro" id="IPR036249">
    <property type="entry name" value="Thioredoxin-like_sf"/>
</dbReference>
<evidence type="ECO:0000313" key="5">
    <source>
        <dbReference type="EMBL" id="GJE89924.1"/>
    </source>
</evidence>
<dbReference type="GO" id="GO:0043295">
    <property type="term" value="F:glutathione binding"/>
    <property type="evidence" value="ECO:0007669"/>
    <property type="project" value="TreeGrafter"/>
</dbReference>
<dbReference type="Gene3D" id="3.40.30.10">
    <property type="entry name" value="Glutaredoxin"/>
    <property type="match status" value="1"/>
</dbReference>
<dbReference type="SFLD" id="SFLDG00358">
    <property type="entry name" value="Main_(cytGST)"/>
    <property type="match status" value="1"/>
</dbReference>
<dbReference type="PANTHER" id="PTHR43900">
    <property type="entry name" value="GLUTATHIONE S-TRANSFERASE RHO"/>
    <property type="match status" value="1"/>
</dbReference>
<dbReference type="PANTHER" id="PTHR43900:SF3">
    <property type="entry name" value="GLUTATHIONE S-TRANSFERASE RHO"/>
    <property type="match status" value="1"/>
</dbReference>
<dbReference type="CDD" id="cd03053">
    <property type="entry name" value="GST_N_Phi"/>
    <property type="match status" value="1"/>
</dbReference>
<name>A0A9P3G8T3_9APHY</name>
<reference evidence="5 6" key="1">
    <citation type="submission" date="2021-08" db="EMBL/GenBank/DDBJ databases">
        <title>Draft Genome Sequence of Phanerochaete sordida strain YK-624.</title>
        <authorList>
            <person name="Mori T."/>
            <person name="Dohra H."/>
            <person name="Suzuki T."/>
            <person name="Kawagishi H."/>
            <person name="Hirai H."/>
        </authorList>
    </citation>
    <scope>NUCLEOTIDE SEQUENCE [LARGE SCALE GENOMIC DNA]</scope>
    <source>
        <strain evidence="5 6">YK-624</strain>
    </source>
</reference>
<comment type="caution">
    <text evidence="5">The sequence shown here is derived from an EMBL/GenBank/DDBJ whole genome shotgun (WGS) entry which is preliminary data.</text>
</comment>
<dbReference type="FunFam" id="3.40.30.10:FF:000016">
    <property type="entry name" value="Glutathione S-transferase F2"/>
    <property type="match status" value="1"/>
</dbReference>
<keyword evidence="2" id="KW-0808">Transferase</keyword>
<feature type="compositionally biased region" description="Low complexity" evidence="3">
    <location>
        <begin position="188"/>
        <end position="211"/>
    </location>
</feature>
<dbReference type="EC" id="2.5.1.18" evidence="1"/>
<organism evidence="5 6">
    <name type="scientific">Phanerochaete sordida</name>
    <dbReference type="NCBI Taxonomy" id="48140"/>
    <lineage>
        <taxon>Eukaryota</taxon>
        <taxon>Fungi</taxon>
        <taxon>Dikarya</taxon>
        <taxon>Basidiomycota</taxon>
        <taxon>Agaricomycotina</taxon>
        <taxon>Agaricomycetes</taxon>
        <taxon>Polyporales</taxon>
        <taxon>Phanerochaetaceae</taxon>
        <taxon>Phanerochaete</taxon>
    </lineage>
</organism>
<dbReference type="AlphaFoldDB" id="A0A9P3G8T3"/>
<keyword evidence="6" id="KW-1185">Reference proteome</keyword>
<evidence type="ECO:0000256" key="3">
    <source>
        <dbReference type="SAM" id="MobiDB-lite"/>
    </source>
</evidence>
<dbReference type="OrthoDB" id="249703at2759"/>
<evidence type="ECO:0000256" key="1">
    <source>
        <dbReference type="ARBA" id="ARBA00012452"/>
    </source>
</evidence>
<dbReference type="EMBL" id="BPQB01000014">
    <property type="protein sequence ID" value="GJE89924.1"/>
    <property type="molecule type" value="Genomic_DNA"/>
</dbReference>
<feature type="domain" description="GST N-terminal" evidence="4">
    <location>
        <begin position="1"/>
        <end position="82"/>
    </location>
</feature>